<dbReference type="SMART" id="SM00283">
    <property type="entry name" value="MA"/>
    <property type="match status" value="1"/>
</dbReference>
<feature type="transmembrane region" description="Helical" evidence="9">
    <location>
        <begin position="209"/>
        <end position="231"/>
    </location>
</feature>
<dbReference type="GO" id="GO:0016020">
    <property type="term" value="C:membrane"/>
    <property type="evidence" value="ECO:0007669"/>
    <property type="project" value="UniProtKB-SubCell"/>
</dbReference>
<keyword evidence="2 9" id="KW-0812">Transmembrane</keyword>
<dbReference type="CDD" id="cd11386">
    <property type="entry name" value="MCP_signal"/>
    <property type="match status" value="1"/>
</dbReference>
<evidence type="ECO:0000256" key="3">
    <source>
        <dbReference type="ARBA" id="ARBA00022989"/>
    </source>
</evidence>
<dbReference type="Pfam" id="PF00672">
    <property type="entry name" value="HAMP"/>
    <property type="match status" value="1"/>
</dbReference>
<keyword evidence="8" id="KW-0175">Coiled coil</keyword>
<evidence type="ECO:0000313" key="12">
    <source>
        <dbReference type="EMBL" id="ASP40276.1"/>
    </source>
</evidence>
<comment type="subcellular location">
    <subcellularLocation>
        <location evidence="1">Membrane</location>
        <topology evidence="1">Multi-pass membrane protein</topology>
    </subcellularLocation>
</comment>
<dbReference type="Pfam" id="PF00015">
    <property type="entry name" value="MCPsignal"/>
    <property type="match status" value="1"/>
</dbReference>
<dbReference type="PROSITE" id="PS50885">
    <property type="entry name" value="HAMP"/>
    <property type="match status" value="1"/>
</dbReference>
<keyword evidence="13" id="KW-1185">Reference proteome</keyword>
<evidence type="ECO:0000259" key="11">
    <source>
        <dbReference type="PROSITE" id="PS50885"/>
    </source>
</evidence>
<dbReference type="GO" id="GO:0004888">
    <property type="term" value="F:transmembrane signaling receptor activity"/>
    <property type="evidence" value="ECO:0007669"/>
    <property type="project" value="InterPro"/>
</dbReference>
<dbReference type="FunFam" id="1.10.287.950:FF:000001">
    <property type="entry name" value="Methyl-accepting chemotaxis sensory transducer"/>
    <property type="match status" value="1"/>
</dbReference>
<protein>
    <submittedName>
        <fullName evidence="12">Chemotaxis protein</fullName>
    </submittedName>
</protein>
<dbReference type="SUPFAM" id="SSF58104">
    <property type="entry name" value="Methyl-accepting chemotaxis protein (MCP) signaling domain"/>
    <property type="match status" value="1"/>
</dbReference>
<evidence type="ECO:0000259" key="10">
    <source>
        <dbReference type="PROSITE" id="PS50111"/>
    </source>
</evidence>
<evidence type="ECO:0000256" key="8">
    <source>
        <dbReference type="SAM" id="Coils"/>
    </source>
</evidence>
<feature type="coiled-coil region" evidence="8">
    <location>
        <begin position="131"/>
        <end position="191"/>
    </location>
</feature>
<dbReference type="GO" id="GO:0007165">
    <property type="term" value="P:signal transduction"/>
    <property type="evidence" value="ECO:0007669"/>
    <property type="project" value="UniProtKB-KW"/>
</dbReference>
<evidence type="ECO:0000256" key="4">
    <source>
        <dbReference type="ARBA" id="ARBA00023136"/>
    </source>
</evidence>
<evidence type="ECO:0000256" key="1">
    <source>
        <dbReference type="ARBA" id="ARBA00004141"/>
    </source>
</evidence>
<evidence type="ECO:0000256" key="7">
    <source>
        <dbReference type="PROSITE-ProRule" id="PRU00284"/>
    </source>
</evidence>
<comment type="similarity">
    <text evidence="6">Belongs to the methyl-accepting chemotaxis (MCP) protein family.</text>
</comment>
<dbReference type="RefSeq" id="WP_094061445.1">
    <property type="nucleotide sequence ID" value="NZ_CP022530.1"/>
</dbReference>
<reference evidence="12 13" key="1">
    <citation type="submission" date="2017-07" db="EMBL/GenBank/DDBJ databases">
        <title>Annotated genome sequence of Bacterioplanes sanyensis isolated from Red Sea.</title>
        <authorList>
            <person name="Rehman Z.U."/>
        </authorList>
    </citation>
    <scope>NUCLEOTIDE SEQUENCE [LARGE SCALE GENOMIC DNA]</scope>
    <source>
        <strain evidence="12 13">NV9</strain>
    </source>
</reference>
<dbReference type="SMART" id="SM00304">
    <property type="entry name" value="HAMP"/>
    <property type="match status" value="1"/>
</dbReference>
<dbReference type="EMBL" id="CP022530">
    <property type="protein sequence ID" value="ASP40276.1"/>
    <property type="molecule type" value="Genomic_DNA"/>
</dbReference>
<keyword evidence="5 7" id="KW-0807">Transducer</keyword>
<organism evidence="12 13">
    <name type="scientific">Bacterioplanes sanyensis</name>
    <dbReference type="NCBI Taxonomy" id="1249553"/>
    <lineage>
        <taxon>Bacteria</taxon>
        <taxon>Pseudomonadati</taxon>
        <taxon>Pseudomonadota</taxon>
        <taxon>Gammaproteobacteria</taxon>
        <taxon>Oceanospirillales</taxon>
        <taxon>Oceanospirillaceae</taxon>
        <taxon>Bacterioplanes</taxon>
    </lineage>
</organism>
<dbReference type="InterPro" id="IPR003660">
    <property type="entry name" value="HAMP_dom"/>
</dbReference>
<gene>
    <name evidence="12" type="ORF">CHH28_17040</name>
</gene>
<evidence type="ECO:0000256" key="2">
    <source>
        <dbReference type="ARBA" id="ARBA00022692"/>
    </source>
</evidence>
<accession>A0A222FP12</accession>
<dbReference type="KEGG" id="bsan:CHH28_17040"/>
<dbReference type="InterPro" id="IPR004090">
    <property type="entry name" value="Chemotax_Me-accpt_rcpt"/>
</dbReference>
<proteinExistence type="inferred from homology"/>
<dbReference type="Proteomes" id="UP000202440">
    <property type="component" value="Chromosome"/>
</dbReference>
<dbReference type="Gene3D" id="1.10.287.950">
    <property type="entry name" value="Methyl-accepting chemotaxis protein"/>
    <property type="match status" value="1"/>
</dbReference>
<dbReference type="PRINTS" id="PR00260">
    <property type="entry name" value="CHEMTRNSDUCR"/>
</dbReference>
<sequence length="559" mass="60702">MLSQLKVMHKLLLLVAVLLSLLVLTGGSGYLTMSKIGTELHDIAEFDAPIANQLSELTELQLERALLFEQLLLQLTLQQNTDANALSAKLPPLDQQISSVSDSLLKALRLGADNSHDPELTRALKDMLGVITTAKQNNQRLVQQRSQLLQQARAQGVAAIKASLSGVEQQQLDLNAQLRDASQQMRQLTLQATVRADEKEQAGIRQLTLLMLVALLLGVVLSALISRSIVLPLRSMGERLRQVSSGDGDLTMTLDERGNSELSDIARDFNRFLAVLRELINATSDNANALGKSSETALNIMRTTLDNVERQYVETEQVATAVNEMSATTEEVARSSSNASDITNQVRSQVLDGRQGAENTQHTIGQLAQEIDKAATVVTALVDETRNIGTVLDTIQSIAEQTNLLALNAAIEAARAGENGRGFAVVADEVRSLAQRTHSSTEDIQTLVQRLQAEANNAVDSMRSGQQTSEESLQQSQATAATFEQAAEAVNQITDLNLQIATAAEEQASVAAEINQNLNNISELAEVTTQGAKDTHQANEEIAMRLIDLHTKLNRFKTR</sequence>
<name>A0A222FP12_9GAMM</name>
<dbReference type="CDD" id="cd06225">
    <property type="entry name" value="HAMP"/>
    <property type="match status" value="1"/>
</dbReference>
<keyword evidence="3 9" id="KW-1133">Transmembrane helix</keyword>
<keyword evidence="4 9" id="KW-0472">Membrane</keyword>
<dbReference type="GO" id="GO:0006935">
    <property type="term" value="P:chemotaxis"/>
    <property type="evidence" value="ECO:0007669"/>
    <property type="project" value="InterPro"/>
</dbReference>
<feature type="domain" description="Methyl-accepting transducer" evidence="10">
    <location>
        <begin position="286"/>
        <end position="522"/>
    </location>
</feature>
<evidence type="ECO:0000256" key="9">
    <source>
        <dbReference type="SAM" id="Phobius"/>
    </source>
</evidence>
<dbReference type="AlphaFoldDB" id="A0A222FP12"/>
<dbReference type="InterPro" id="IPR004089">
    <property type="entry name" value="MCPsignal_dom"/>
</dbReference>
<evidence type="ECO:0000313" key="13">
    <source>
        <dbReference type="Proteomes" id="UP000202440"/>
    </source>
</evidence>
<feature type="domain" description="HAMP" evidence="11">
    <location>
        <begin position="227"/>
        <end position="281"/>
    </location>
</feature>
<evidence type="ECO:0000256" key="6">
    <source>
        <dbReference type="ARBA" id="ARBA00029447"/>
    </source>
</evidence>
<dbReference type="PANTHER" id="PTHR32089">
    <property type="entry name" value="METHYL-ACCEPTING CHEMOTAXIS PROTEIN MCPB"/>
    <property type="match status" value="1"/>
</dbReference>
<dbReference type="PROSITE" id="PS50111">
    <property type="entry name" value="CHEMOTAXIS_TRANSDUC_2"/>
    <property type="match status" value="1"/>
</dbReference>
<dbReference type="OrthoDB" id="5613951at2"/>
<evidence type="ECO:0000256" key="5">
    <source>
        <dbReference type="ARBA" id="ARBA00023224"/>
    </source>
</evidence>
<dbReference type="PANTHER" id="PTHR32089:SF119">
    <property type="entry name" value="METHYL-ACCEPTING CHEMOTAXIS PROTEIN CTPL"/>
    <property type="match status" value="1"/>
</dbReference>